<evidence type="ECO:0000256" key="4">
    <source>
        <dbReference type="ARBA" id="ARBA00022833"/>
    </source>
</evidence>
<evidence type="ECO:0000313" key="8">
    <source>
        <dbReference type="Proteomes" id="UP000823388"/>
    </source>
</evidence>
<accession>A0A8T0TG56</accession>
<feature type="signal peptide" evidence="6">
    <location>
        <begin position="1"/>
        <end position="17"/>
    </location>
</feature>
<sequence length="388" mass="44288">MVAAVAALVEQLVGAMAAQLVPAAMMVLLLDSKVPILNPIILEGDEPHPHGKKLNKCTSDVWQYFTKKQLVIEDNGKTYVQLWAHCDFPKCKQKGRCESNYGTTGFWTHLRVAHSAVKGQQHLKVEKDNGKDIKAVVPYKYDEEGSLRKFYLAIVMHEYPFNISEHEYFVEVIKSLRPSFPIKSRVTIRKEIMNMFLQEKEKLYAYFKFVSCQISATMDMWTPNQNKSYMCVTVHWIYDNWCMQKRIVNFVHVGGHHTGAKLSETFTEHMVKWNIDKKLFALTLGNTSVNEVAVKDVISDLRANASASSLVCDGIFFHVRCACHIRNLVARDGLSIITSTVENLRQLELAVKGSPLQWEELMKRATECGLDAKRAFHLMYQQDGIQPI</sequence>
<dbReference type="PANTHER" id="PTHR46481:SF10">
    <property type="entry name" value="ZINC FINGER BED DOMAIN-CONTAINING PROTEIN 39"/>
    <property type="match status" value="1"/>
</dbReference>
<dbReference type="InterPro" id="IPR052035">
    <property type="entry name" value="ZnF_BED_domain_contain"/>
</dbReference>
<evidence type="ECO:0008006" key="9">
    <source>
        <dbReference type="Google" id="ProtNLM"/>
    </source>
</evidence>
<dbReference type="InterPro" id="IPR012337">
    <property type="entry name" value="RNaseH-like_sf"/>
</dbReference>
<gene>
    <name evidence="7" type="ORF">PVAP13_4NG265999</name>
</gene>
<keyword evidence="6" id="KW-0732">Signal</keyword>
<proteinExistence type="predicted"/>
<dbReference type="EMBL" id="CM029044">
    <property type="protein sequence ID" value="KAG2606999.1"/>
    <property type="molecule type" value="Genomic_DNA"/>
</dbReference>
<dbReference type="SUPFAM" id="SSF53098">
    <property type="entry name" value="Ribonuclease H-like"/>
    <property type="match status" value="1"/>
</dbReference>
<evidence type="ECO:0000256" key="2">
    <source>
        <dbReference type="ARBA" id="ARBA00022723"/>
    </source>
</evidence>
<keyword evidence="2" id="KW-0479">Metal-binding</keyword>
<keyword evidence="5" id="KW-0539">Nucleus</keyword>
<dbReference type="AlphaFoldDB" id="A0A8T0TG56"/>
<evidence type="ECO:0000256" key="6">
    <source>
        <dbReference type="SAM" id="SignalP"/>
    </source>
</evidence>
<name>A0A8T0TG56_PANVG</name>
<keyword evidence="4" id="KW-0862">Zinc</keyword>
<dbReference type="Proteomes" id="UP000823388">
    <property type="component" value="Chromosome 4N"/>
</dbReference>
<comment type="subcellular location">
    <subcellularLocation>
        <location evidence="1">Nucleus</location>
    </subcellularLocation>
</comment>
<dbReference type="GO" id="GO:0005634">
    <property type="term" value="C:nucleus"/>
    <property type="evidence" value="ECO:0007669"/>
    <property type="project" value="UniProtKB-SubCell"/>
</dbReference>
<keyword evidence="8" id="KW-1185">Reference proteome</keyword>
<comment type="caution">
    <text evidence="7">The sequence shown here is derived from an EMBL/GenBank/DDBJ whole genome shotgun (WGS) entry which is preliminary data.</text>
</comment>
<dbReference type="SMART" id="SM00614">
    <property type="entry name" value="ZnF_BED"/>
    <property type="match status" value="1"/>
</dbReference>
<feature type="chain" id="PRO_5044157189" description="Transposase" evidence="6">
    <location>
        <begin position="18"/>
        <end position="388"/>
    </location>
</feature>
<protein>
    <recommendedName>
        <fullName evidence="9">Transposase</fullName>
    </recommendedName>
</protein>
<dbReference type="EMBL" id="CM029044">
    <property type="protein sequence ID" value="KAG2606998.1"/>
    <property type="molecule type" value="Genomic_DNA"/>
</dbReference>
<evidence type="ECO:0000313" key="7">
    <source>
        <dbReference type="EMBL" id="KAG2606999.1"/>
    </source>
</evidence>
<keyword evidence="3" id="KW-0863">Zinc-finger</keyword>
<evidence type="ECO:0000256" key="5">
    <source>
        <dbReference type="ARBA" id="ARBA00023242"/>
    </source>
</evidence>
<organism evidence="7 8">
    <name type="scientific">Panicum virgatum</name>
    <name type="common">Blackwell switchgrass</name>
    <dbReference type="NCBI Taxonomy" id="38727"/>
    <lineage>
        <taxon>Eukaryota</taxon>
        <taxon>Viridiplantae</taxon>
        <taxon>Streptophyta</taxon>
        <taxon>Embryophyta</taxon>
        <taxon>Tracheophyta</taxon>
        <taxon>Spermatophyta</taxon>
        <taxon>Magnoliopsida</taxon>
        <taxon>Liliopsida</taxon>
        <taxon>Poales</taxon>
        <taxon>Poaceae</taxon>
        <taxon>PACMAD clade</taxon>
        <taxon>Panicoideae</taxon>
        <taxon>Panicodae</taxon>
        <taxon>Paniceae</taxon>
        <taxon>Panicinae</taxon>
        <taxon>Panicum</taxon>
        <taxon>Panicum sect. Hiantes</taxon>
    </lineage>
</organism>
<evidence type="ECO:0000256" key="1">
    <source>
        <dbReference type="ARBA" id="ARBA00004123"/>
    </source>
</evidence>
<evidence type="ECO:0000256" key="3">
    <source>
        <dbReference type="ARBA" id="ARBA00022771"/>
    </source>
</evidence>
<reference evidence="7 8" key="1">
    <citation type="submission" date="2020-05" db="EMBL/GenBank/DDBJ databases">
        <title>WGS assembly of Panicum virgatum.</title>
        <authorList>
            <person name="Lovell J.T."/>
            <person name="Jenkins J."/>
            <person name="Shu S."/>
            <person name="Juenger T.E."/>
            <person name="Schmutz J."/>
        </authorList>
    </citation>
    <scope>NUCLEOTIDE SEQUENCE</scope>
    <source>
        <strain evidence="7">AP13</strain>
        <strain evidence="8">cv. AP13</strain>
    </source>
</reference>
<dbReference type="EMBL" id="CM029044">
    <property type="protein sequence ID" value="KAG2607000.1"/>
    <property type="molecule type" value="Genomic_DNA"/>
</dbReference>
<dbReference type="PANTHER" id="PTHR46481">
    <property type="entry name" value="ZINC FINGER BED DOMAIN-CONTAINING PROTEIN 4"/>
    <property type="match status" value="1"/>
</dbReference>
<dbReference type="GO" id="GO:0008270">
    <property type="term" value="F:zinc ion binding"/>
    <property type="evidence" value="ECO:0007669"/>
    <property type="project" value="UniProtKB-KW"/>
</dbReference>